<keyword evidence="1" id="KW-0812">Transmembrane</keyword>
<dbReference type="RefSeq" id="WP_175625359.1">
    <property type="nucleotide sequence ID" value="NZ_JADOEL010000002.1"/>
</dbReference>
<feature type="transmembrane region" description="Helical" evidence="1">
    <location>
        <begin position="171"/>
        <end position="189"/>
    </location>
</feature>
<keyword evidence="1" id="KW-1133">Transmembrane helix</keyword>
<evidence type="ECO:0000313" key="3">
    <source>
        <dbReference type="Proteomes" id="UP000657372"/>
    </source>
</evidence>
<feature type="transmembrane region" description="Helical" evidence="1">
    <location>
        <begin position="95"/>
        <end position="120"/>
    </location>
</feature>
<dbReference type="EMBL" id="JADOEL010000002">
    <property type="protein sequence ID" value="MBF8176911.1"/>
    <property type="molecule type" value="Genomic_DNA"/>
</dbReference>
<comment type="caution">
    <text evidence="2">The sequence shown here is derived from an EMBL/GenBank/DDBJ whole genome shotgun (WGS) entry which is preliminary data.</text>
</comment>
<gene>
    <name evidence="2" type="ORF">IXC47_04355</name>
</gene>
<protein>
    <submittedName>
        <fullName evidence="2">Paraquat-inducible protein A</fullName>
    </submittedName>
</protein>
<organism evidence="2 3">
    <name type="scientific">Herminiimonas contaminans</name>
    <dbReference type="NCBI Taxonomy" id="1111140"/>
    <lineage>
        <taxon>Bacteria</taxon>
        <taxon>Pseudomonadati</taxon>
        <taxon>Pseudomonadota</taxon>
        <taxon>Betaproteobacteria</taxon>
        <taxon>Burkholderiales</taxon>
        <taxon>Oxalobacteraceae</taxon>
        <taxon>Herminiimonas</taxon>
    </lineage>
</organism>
<feature type="transmembrane region" description="Helical" evidence="1">
    <location>
        <begin position="48"/>
        <end position="68"/>
    </location>
</feature>
<feature type="transmembrane region" description="Helical" evidence="1">
    <location>
        <begin position="141"/>
        <end position="159"/>
    </location>
</feature>
<keyword evidence="3" id="KW-1185">Reference proteome</keyword>
<name>A0ABS0EPZ2_9BURK</name>
<evidence type="ECO:0000313" key="2">
    <source>
        <dbReference type="EMBL" id="MBF8176911.1"/>
    </source>
</evidence>
<reference evidence="2 3" key="1">
    <citation type="submission" date="2020-11" db="EMBL/GenBank/DDBJ databases">
        <title>WGS of Herminiimonas contaminans strain Marseille-Q4544 isolated from planarians Schmidtea mediterranea.</title>
        <authorList>
            <person name="Kangale L."/>
        </authorList>
    </citation>
    <scope>NUCLEOTIDE SEQUENCE [LARGE SCALE GENOMIC DNA]</scope>
    <source>
        <strain evidence="2 3">Marseille-Q4544</strain>
    </source>
</reference>
<accession>A0ABS0EPZ2</accession>
<sequence>MKEVRDIIVCEGCDSVYARVPLRAREVARCPCCGTELERDTGSQQQRILPLTVASLIMFLIANLFPIVEIELRGLRSQTTLTGAVMALAGEGMSLVAMLVLATTLLFPLLQLLILLWLLLPLQKQHRATGFAWLVRIMQSLRPWGMIEVFLLGVLVAIIKLSSMATVLPGPALWAFMALTVLLTVVVSFDPRGFWNMVEGVEEREQKEEQKQELGAGELR</sequence>
<dbReference type="Pfam" id="PF04403">
    <property type="entry name" value="PqiA"/>
    <property type="match status" value="1"/>
</dbReference>
<evidence type="ECO:0000256" key="1">
    <source>
        <dbReference type="SAM" id="Phobius"/>
    </source>
</evidence>
<dbReference type="InterPro" id="IPR007498">
    <property type="entry name" value="PqiA-like"/>
</dbReference>
<keyword evidence="1" id="KW-0472">Membrane</keyword>
<dbReference type="Proteomes" id="UP000657372">
    <property type="component" value="Unassembled WGS sequence"/>
</dbReference>
<proteinExistence type="predicted"/>